<accession>A0A074YNN6</accession>
<reference evidence="2 3" key="1">
    <citation type="journal article" date="2014" name="BMC Genomics">
        <title>Genome sequencing of four Aureobasidium pullulans varieties: biotechnological potential, stress tolerance, and description of new species.</title>
        <authorList>
            <person name="Gostin Ar C."/>
            <person name="Ohm R.A."/>
            <person name="Kogej T."/>
            <person name="Sonjak S."/>
            <person name="Turk M."/>
            <person name="Zajc J."/>
            <person name="Zalar P."/>
            <person name="Grube M."/>
            <person name="Sun H."/>
            <person name="Han J."/>
            <person name="Sharma A."/>
            <person name="Chiniquy J."/>
            <person name="Ngan C.Y."/>
            <person name="Lipzen A."/>
            <person name="Barry K."/>
            <person name="Grigoriev I.V."/>
            <person name="Gunde-Cimerman N."/>
        </authorList>
    </citation>
    <scope>NUCLEOTIDE SEQUENCE [LARGE SCALE GENOMIC DNA]</scope>
    <source>
        <strain evidence="2 3">EXF-2481</strain>
    </source>
</reference>
<dbReference type="AlphaFoldDB" id="A0A074YNN6"/>
<protein>
    <recommendedName>
        <fullName evidence="1">NmrA-like domain-containing protein</fullName>
    </recommendedName>
</protein>
<dbReference type="PANTHER" id="PTHR43349">
    <property type="entry name" value="PINORESINOL REDUCTASE-RELATED"/>
    <property type="match status" value="1"/>
</dbReference>
<dbReference type="InterPro" id="IPR050608">
    <property type="entry name" value="NmrA-type/Isoflavone_red_sf"/>
</dbReference>
<dbReference type="HOGENOM" id="CLU_044876_6_0_1"/>
<dbReference type="Gene3D" id="3.40.50.720">
    <property type="entry name" value="NAD(P)-binding Rossmann-like Domain"/>
    <property type="match status" value="1"/>
</dbReference>
<dbReference type="STRING" id="1043005.A0A074YNN6"/>
<gene>
    <name evidence="2" type="ORF">AUEXF2481DRAFT_542274</name>
</gene>
<dbReference type="InterPro" id="IPR008030">
    <property type="entry name" value="NmrA-like"/>
</dbReference>
<name>A0A074YNN6_AURSE</name>
<dbReference type="PANTHER" id="PTHR43349:SF93">
    <property type="entry name" value="ISOFLAVONE REDUCTASE HOMOLOG P3-RELATED"/>
    <property type="match status" value="1"/>
</dbReference>
<dbReference type="OMA" id="QPELMKH"/>
<dbReference type="GeneID" id="25368949"/>
<dbReference type="InParanoid" id="A0A074YNN6"/>
<dbReference type="RefSeq" id="XP_013346510.1">
    <property type="nucleotide sequence ID" value="XM_013491056.1"/>
</dbReference>
<dbReference type="OrthoDB" id="419598at2759"/>
<dbReference type="EMBL" id="KL584753">
    <property type="protein sequence ID" value="KEQ97724.1"/>
    <property type="molecule type" value="Genomic_DNA"/>
</dbReference>
<dbReference type="InterPro" id="IPR036291">
    <property type="entry name" value="NAD(P)-bd_dom_sf"/>
</dbReference>
<evidence type="ECO:0000313" key="2">
    <source>
        <dbReference type="EMBL" id="KEQ97724.1"/>
    </source>
</evidence>
<evidence type="ECO:0000313" key="3">
    <source>
        <dbReference type="Proteomes" id="UP000030641"/>
    </source>
</evidence>
<evidence type="ECO:0000259" key="1">
    <source>
        <dbReference type="Pfam" id="PF05368"/>
    </source>
</evidence>
<keyword evidence="3" id="KW-1185">Reference proteome</keyword>
<dbReference type="Gene3D" id="3.90.25.10">
    <property type="entry name" value="UDP-galactose 4-epimerase, domain 1"/>
    <property type="match status" value="1"/>
</dbReference>
<feature type="domain" description="NmrA-like" evidence="1">
    <location>
        <begin position="2"/>
        <end position="175"/>
    </location>
</feature>
<dbReference type="Pfam" id="PF05368">
    <property type="entry name" value="NmrA"/>
    <property type="match status" value="1"/>
</dbReference>
<proteinExistence type="predicted"/>
<dbReference type="SUPFAM" id="SSF51735">
    <property type="entry name" value="NAD(P)-binding Rossmann-fold domains"/>
    <property type="match status" value="1"/>
</dbReference>
<sequence length="261" mass="29102">MTKALGDQEVVIAILPIAATIDQILLAPATKAAGVKRFVPTVFAPVAPPKGVFTLRDTKEDVLNHIRRLHLPYTIIDVGWWNQLTLPRLPSGRIDKLVSGLGERNPGDGNVLSAFTHDRDVGQYVTRAVLDPRTLNKFVFIYSEQLTMNQVYDKLEKVSGETVPRNYIPEQELAAKLAELKDITIRDNDFLPKAVYEYQCLWGVKGDNNVQNAEYLESWKSNGAKDHHSNIAHSSRNLATATFSCTEAIPPDHIMTSPVQM</sequence>
<dbReference type="Proteomes" id="UP000030641">
    <property type="component" value="Unassembled WGS sequence"/>
</dbReference>
<organism evidence="2 3">
    <name type="scientific">Aureobasidium subglaciale (strain EXF-2481)</name>
    <name type="common">Aureobasidium pullulans var. subglaciale</name>
    <dbReference type="NCBI Taxonomy" id="1043005"/>
    <lineage>
        <taxon>Eukaryota</taxon>
        <taxon>Fungi</taxon>
        <taxon>Dikarya</taxon>
        <taxon>Ascomycota</taxon>
        <taxon>Pezizomycotina</taxon>
        <taxon>Dothideomycetes</taxon>
        <taxon>Dothideomycetidae</taxon>
        <taxon>Dothideales</taxon>
        <taxon>Saccotheciaceae</taxon>
        <taxon>Aureobasidium</taxon>
    </lineage>
</organism>